<name>A0A4Z2F7N6_9TELE</name>
<comment type="caution">
    <text evidence="1">The sequence shown here is derived from an EMBL/GenBank/DDBJ whole genome shotgun (WGS) entry which is preliminary data.</text>
</comment>
<proteinExistence type="predicted"/>
<dbReference type="AlphaFoldDB" id="A0A4Z2F7N6"/>
<reference evidence="1 2" key="1">
    <citation type="submission" date="2019-03" db="EMBL/GenBank/DDBJ databases">
        <title>First draft genome of Liparis tanakae, snailfish: a comprehensive survey of snailfish specific genes.</title>
        <authorList>
            <person name="Kim W."/>
            <person name="Song I."/>
            <person name="Jeong J.-H."/>
            <person name="Kim D."/>
            <person name="Kim S."/>
            <person name="Ryu S."/>
            <person name="Song J.Y."/>
            <person name="Lee S.K."/>
        </authorList>
    </citation>
    <scope>NUCLEOTIDE SEQUENCE [LARGE SCALE GENOMIC DNA]</scope>
    <source>
        <tissue evidence="1">Muscle</tissue>
    </source>
</reference>
<organism evidence="1 2">
    <name type="scientific">Liparis tanakae</name>
    <name type="common">Tanaka's snailfish</name>
    <dbReference type="NCBI Taxonomy" id="230148"/>
    <lineage>
        <taxon>Eukaryota</taxon>
        <taxon>Metazoa</taxon>
        <taxon>Chordata</taxon>
        <taxon>Craniata</taxon>
        <taxon>Vertebrata</taxon>
        <taxon>Euteleostomi</taxon>
        <taxon>Actinopterygii</taxon>
        <taxon>Neopterygii</taxon>
        <taxon>Teleostei</taxon>
        <taxon>Neoteleostei</taxon>
        <taxon>Acanthomorphata</taxon>
        <taxon>Eupercaria</taxon>
        <taxon>Perciformes</taxon>
        <taxon>Cottioidei</taxon>
        <taxon>Cottales</taxon>
        <taxon>Liparidae</taxon>
        <taxon>Liparis</taxon>
    </lineage>
</organism>
<gene>
    <name evidence="1" type="ORF">EYF80_052670</name>
</gene>
<sequence>MFRSSFFSQIQKELCRGHCGAQERVSVTSDLEHGDDGPEQRVEVLAVGNRVSVLRLEAELTAEQMHPQNTVGDA</sequence>
<evidence type="ECO:0000313" key="1">
    <source>
        <dbReference type="EMBL" id="TNN37167.1"/>
    </source>
</evidence>
<evidence type="ECO:0000313" key="2">
    <source>
        <dbReference type="Proteomes" id="UP000314294"/>
    </source>
</evidence>
<dbReference type="Proteomes" id="UP000314294">
    <property type="component" value="Unassembled WGS sequence"/>
</dbReference>
<accession>A0A4Z2F7N6</accession>
<keyword evidence="2" id="KW-1185">Reference proteome</keyword>
<protein>
    <submittedName>
        <fullName evidence="1">Uncharacterized protein</fullName>
    </submittedName>
</protein>
<dbReference type="EMBL" id="SRLO01001525">
    <property type="protein sequence ID" value="TNN37167.1"/>
    <property type="molecule type" value="Genomic_DNA"/>
</dbReference>